<name>S8DQE7_FOMSC</name>
<dbReference type="InParanoid" id="S8DQE7"/>
<dbReference type="EMBL" id="KE504220">
    <property type="protein sequence ID" value="EPS94897.1"/>
    <property type="molecule type" value="Genomic_DNA"/>
</dbReference>
<organism evidence="1 2">
    <name type="scientific">Fomitopsis schrenkii</name>
    <name type="common">Brown rot fungus</name>
    <dbReference type="NCBI Taxonomy" id="2126942"/>
    <lineage>
        <taxon>Eukaryota</taxon>
        <taxon>Fungi</taxon>
        <taxon>Dikarya</taxon>
        <taxon>Basidiomycota</taxon>
        <taxon>Agaricomycotina</taxon>
        <taxon>Agaricomycetes</taxon>
        <taxon>Polyporales</taxon>
        <taxon>Fomitopsis</taxon>
    </lineage>
</organism>
<evidence type="ECO:0000313" key="1">
    <source>
        <dbReference type="EMBL" id="EPS94897.1"/>
    </source>
</evidence>
<dbReference type="STRING" id="743788.S8DQE7"/>
<dbReference type="AlphaFoldDB" id="S8DQE7"/>
<gene>
    <name evidence="1" type="ORF">FOMPIDRAFT_1019757</name>
</gene>
<dbReference type="HOGENOM" id="CLU_036316_4_1_1"/>
<reference evidence="1 2" key="1">
    <citation type="journal article" date="2012" name="Science">
        <title>The Paleozoic origin of enzymatic lignin decomposition reconstructed from 31 fungal genomes.</title>
        <authorList>
            <person name="Floudas D."/>
            <person name="Binder M."/>
            <person name="Riley R."/>
            <person name="Barry K."/>
            <person name="Blanchette R.A."/>
            <person name="Henrissat B."/>
            <person name="Martinez A.T."/>
            <person name="Otillar R."/>
            <person name="Spatafora J.W."/>
            <person name="Yadav J.S."/>
            <person name="Aerts A."/>
            <person name="Benoit I."/>
            <person name="Boyd A."/>
            <person name="Carlson A."/>
            <person name="Copeland A."/>
            <person name="Coutinho P.M."/>
            <person name="de Vries R.P."/>
            <person name="Ferreira P."/>
            <person name="Findley K."/>
            <person name="Foster B."/>
            <person name="Gaskell J."/>
            <person name="Glotzer D."/>
            <person name="Gorecki P."/>
            <person name="Heitman J."/>
            <person name="Hesse C."/>
            <person name="Hori C."/>
            <person name="Igarashi K."/>
            <person name="Jurgens J.A."/>
            <person name="Kallen N."/>
            <person name="Kersten P."/>
            <person name="Kohler A."/>
            <person name="Kuees U."/>
            <person name="Kumar T.K.A."/>
            <person name="Kuo A."/>
            <person name="LaButti K."/>
            <person name="Larrondo L.F."/>
            <person name="Lindquist E."/>
            <person name="Ling A."/>
            <person name="Lombard V."/>
            <person name="Lucas S."/>
            <person name="Lundell T."/>
            <person name="Martin R."/>
            <person name="McLaughlin D.J."/>
            <person name="Morgenstern I."/>
            <person name="Morin E."/>
            <person name="Murat C."/>
            <person name="Nagy L.G."/>
            <person name="Nolan M."/>
            <person name="Ohm R.A."/>
            <person name="Patyshakuliyeva A."/>
            <person name="Rokas A."/>
            <person name="Ruiz-Duenas F.J."/>
            <person name="Sabat G."/>
            <person name="Salamov A."/>
            <person name="Samejima M."/>
            <person name="Schmutz J."/>
            <person name="Slot J.C."/>
            <person name="St John F."/>
            <person name="Stenlid J."/>
            <person name="Sun H."/>
            <person name="Sun S."/>
            <person name="Syed K."/>
            <person name="Tsang A."/>
            <person name="Wiebenga A."/>
            <person name="Young D."/>
            <person name="Pisabarro A."/>
            <person name="Eastwood D.C."/>
            <person name="Martin F."/>
            <person name="Cullen D."/>
            <person name="Grigoriev I.V."/>
            <person name="Hibbett D.S."/>
        </authorList>
    </citation>
    <scope>NUCLEOTIDE SEQUENCE</scope>
    <source>
        <strain evidence="2">FP-58527</strain>
    </source>
</reference>
<evidence type="ECO:0000313" key="2">
    <source>
        <dbReference type="Proteomes" id="UP000015241"/>
    </source>
</evidence>
<evidence type="ECO:0008006" key="3">
    <source>
        <dbReference type="Google" id="ProtNLM"/>
    </source>
</evidence>
<dbReference type="OrthoDB" id="2741110at2759"/>
<dbReference type="Proteomes" id="UP000015241">
    <property type="component" value="Unassembled WGS sequence"/>
</dbReference>
<sequence length="384" mass="44016">MPPRLPQELAEMVIDELGRDYQRPALAACSLTCRAWLHRCRIHIHAAVRLDPNSHLDNLSKLYDGPLAQYVRSLSIDACVEGEPRPHQWLNTVRPLLERLKRIRRLALDAIVWEHLEEATRRIFLTNYEDVRDIWLATCDFYDPASFVRFLQVFRRAESIRMEGVGCDPVDCEEALKENGEELHLRCLDVGDLCSAPSIVAQWAWYGRRELSLEDVHITWGSEDPIHLSRMLQLAGSSVKKLSITMDDHVQRVRTTAGELRGAVDLSQNTGIRVLRILLRLETSNYLEVSWIGDVLGQLFSQTLEQVTIFIELPSYELLDKLRFDLIDNALADRHFPALQRVDCSILRRYMLNQGLDPSAIGRVQKALPKLGDLKILTVSQDYS</sequence>
<accession>S8DQE7</accession>
<protein>
    <recommendedName>
        <fullName evidence="3">F-box domain-containing protein</fullName>
    </recommendedName>
</protein>
<proteinExistence type="predicted"/>
<keyword evidence="2" id="KW-1185">Reference proteome</keyword>